<dbReference type="Proteomes" id="UP000722336">
    <property type="component" value="Unassembled WGS sequence"/>
</dbReference>
<keyword evidence="5" id="KW-0067">ATP-binding</keyword>
<comment type="pathway">
    <text evidence="1">Amino-acid biosynthesis; L-asparagine biosynthesis; L-asparagine from L-aspartate (L-Gln route): step 1/1.</text>
</comment>
<dbReference type="InterPro" id="IPR001763">
    <property type="entry name" value="Rhodanese-like_dom"/>
</dbReference>
<feature type="domain" description="Rhodanese" evidence="8">
    <location>
        <begin position="88"/>
        <end position="120"/>
    </location>
</feature>
<keyword evidence="4" id="KW-0547">Nucleotide-binding</keyword>
<dbReference type="InterPro" id="IPR001962">
    <property type="entry name" value="Asn_synthase"/>
</dbReference>
<dbReference type="PROSITE" id="PS51278">
    <property type="entry name" value="GATASE_TYPE_2"/>
    <property type="match status" value="1"/>
</dbReference>
<dbReference type="Pfam" id="PF13537">
    <property type="entry name" value="GATase_7"/>
    <property type="match status" value="1"/>
</dbReference>
<dbReference type="InterPro" id="IPR033738">
    <property type="entry name" value="AsnB_N"/>
</dbReference>
<evidence type="ECO:0000259" key="9">
    <source>
        <dbReference type="PROSITE" id="PS51278"/>
    </source>
</evidence>
<dbReference type="CDD" id="cd00712">
    <property type="entry name" value="AsnB"/>
    <property type="match status" value="1"/>
</dbReference>
<dbReference type="EC" id="6.3.5.4" evidence="3"/>
<evidence type="ECO:0000256" key="6">
    <source>
        <dbReference type="ARBA" id="ARBA00022962"/>
    </source>
</evidence>
<gene>
    <name evidence="10" type="ORF">KCG44_09950</name>
</gene>
<dbReference type="InterPro" id="IPR051786">
    <property type="entry name" value="ASN_synthetase/amidase"/>
</dbReference>
<dbReference type="NCBIfam" id="TIGR03108">
    <property type="entry name" value="eps_aminotran_1"/>
    <property type="match status" value="1"/>
</dbReference>
<evidence type="ECO:0000313" key="10">
    <source>
        <dbReference type="EMBL" id="MBV7257103.1"/>
    </source>
</evidence>
<evidence type="ECO:0000256" key="3">
    <source>
        <dbReference type="ARBA" id="ARBA00012737"/>
    </source>
</evidence>
<evidence type="ECO:0000259" key="8">
    <source>
        <dbReference type="PROSITE" id="PS50206"/>
    </source>
</evidence>
<feature type="domain" description="Glutamine amidotransferase type-2" evidence="9">
    <location>
        <begin position="2"/>
        <end position="214"/>
    </location>
</feature>
<proteinExistence type="inferred from homology"/>
<sequence length="629" mass="70282">MCGFAGVFDRRDRRTVPEPIIDAMTDALVHRGPDGRGTHIEAGIALGHRRLSIIDLSRGHQPMPSDDGRFQIVFNGEIYNFRELKAELQAAGHEFRYDSDTEVLIEGYRAWGAEMLPRLVGMFTFAIWDARERTLFLARDRFGVKPLYIAHLPDGRTLFGSEMKALMAWPNLPRDVDPRAIEDYFAYGYVPEDKSFLRAVSKLPPAHHLTLRQDGGAAPTPVRYWDIEFRAKHRGPVEKLEAELIERLEAAVGSRMVADVEVAAFLSGGVDSSAVVALMAGISERQVKSLSIGFDEGGFDETPHAEEVARRYATEHHSRTVTADDYGLIETLATAFDEPFADASAVPTYRVCELAREHVKVSLSGDGADEAMAGYRRYRLFMNEQRVRGILPAGMRRGIFGALGRAYPKLDGAPRFLRAKTTFEALAMSPGEAYYHAVSVTSDRMRGELFSSGLKDALGGYEAKRLYADTFAGAPADSTLGAAQYTDIQHYLPGDILTKVDRTSMAVSLEAREPLLDHRLVEWIAALPDRHRLRGGEGKWLMKRALKPYLPNDILYRKKMGFVVPIERWFRGALADRVAGLVSDSKVAGSGWFDMDRFGRLADDHRTGRGEHSRTLWQMVMLEEALARL</sequence>
<comment type="caution">
    <text evidence="10">The sequence shown here is derived from an EMBL/GenBank/DDBJ whole genome shotgun (WGS) entry which is preliminary data.</text>
</comment>
<dbReference type="RefSeq" id="WP_218445933.1">
    <property type="nucleotide sequence ID" value="NZ_JAGSPA010000003.1"/>
</dbReference>
<dbReference type="CDD" id="cd01991">
    <property type="entry name" value="Asn_synthase_B_C"/>
    <property type="match status" value="1"/>
</dbReference>
<dbReference type="PIRSF" id="PIRSF001589">
    <property type="entry name" value="Asn_synthetase_glu-h"/>
    <property type="match status" value="1"/>
</dbReference>
<dbReference type="Pfam" id="PF00733">
    <property type="entry name" value="Asn_synthase"/>
    <property type="match status" value="1"/>
</dbReference>
<evidence type="ECO:0000256" key="2">
    <source>
        <dbReference type="ARBA" id="ARBA00005752"/>
    </source>
</evidence>
<evidence type="ECO:0000256" key="4">
    <source>
        <dbReference type="ARBA" id="ARBA00022741"/>
    </source>
</evidence>
<dbReference type="PANTHER" id="PTHR43284">
    <property type="entry name" value="ASPARAGINE SYNTHETASE (GLUTAMINE-HYDROLYZING)"/>
    <property type="match status" value="1"/>
</dbReference>
<comment type="catalytic activity">
    <reaction evidence="7">
        <text>L-aspartate + L-glutamine + ATP + H2O = L-asparagine + L-glutamate + AMP + diphosphate + H(+)</text>
        <dbReference type="Rhea" id="RHEA:12228"/>
        <dbReference type="ChEBI" id="CHEBI:15377"/>
        <dbReference type="ChEBI" id="CHEBI:15378"/>
        <dbReference type="ChEBI" id="CHEBI:29985"/>
        <dbReference type="ChEBI" id="CHEBI:29991"/>
        <dbReference type="ChEBI" id="CHEBI:30616"/>
        <dbReference type="ChEBI" id="CHEBI:33019"/>
        <dbReference type="ChEBI" id="CHEBI:58048"/>
        <dbReference type="ChEBI" id="CHEBI:58359"/>
        <dbReference type="ChEBI" id="CHEBI:456215"/>
        <dbReference type="EC" id="6.3.5.4"/>
    </reaction>
</comment>
<evidence type="ECO:0000256" key="1">
    <source>
        <dbReference type="ARBA" id="ARBA00005187"/>
    </source>
</evidence>
<dbReference type="PANTHER" id="PTHR43284:SF1">
    <property type="entry name" value="ASPARAGINE SYNTHETASE"/>
    <property type="match status" value="1"/>
</dbReference>
<evidence type="ECO:0000313" key="11">
    <source>
        <dbReference type="Proteomes" id="UP000722336"/>
    </source>
</evidence>
<evidence type="ECO:0000256" key="7">
    <source>
        <dbReference type="ARBA" id="ARBA00048741"/>
    </source>
</evidence>
<keyword evidence="11" id="KW-1185">Reference proteome</keyword>
<organism evidence="10 11">
    <name type="scientific">Pacificimonas pallii</name>
    <dbReference type="NCBI Taxonomy" id="2827236"/>
    <lineage>
        <taxon>Bacteria</taxon>
        <taxon>Pseudomonadati</taxon>
        <taxon>Pseudomonadota</taxon>
        <taxon>Alphaproteobacteria</taxon>
        <taxon>Sphingomonadales</taxon>
        <taxon>Sphingosinicellaceae</taxon>
        <taxon>Pacificimonas</taxon>
    </lineage>
</organism>
<dbReference type="InterPro" id="IPR006426">
    <property type="entry name" value="Asn_synth_AEB"/>
</dbReference>
<dbReference type="InterPro" id="IPR017539">
    <property type="entry name" value="XrtA_amidotfase"/>
</dbReference>
<dbReference type="NCBIfam" id="TIGR01536">
    <property type="entry name" value="asn_synth_AEB"/>
    <property type="match status" value="1"/>
</dbReference>
<dbReference type="InterPro" id="IPR017932">
    <property type="entry name" value="GATase_2_dom"/>
</dbReference>
<keyword evidence="6" id="KW-0315">Glutamine amidotransferase</keyword>
<name>A0ABS6SGE0_9SPHN</name>
<dbReference type="EMBL" id="JAGSPA010000003">
    <property type="protein sequence ID" value="MBV7257103.1"/>
    <property type="molecule type" value="Genomic_DNA"/>
</dbReference>
<protein>
    <recommendedName>
        <fullName evidence="3">asparagine synthase (glutamine-hydrolyzing)</fullName>
        <ecNumber evidence="3">6.3.5.4</ecNumber>
    </recommendedName>
</protein>
<reference evidence="10 11" key="1">
    <citation type="submission" date="2021-04" db="EMBL/GenBank/DDBJ databases">
        <authorList>
            <person name="Pira H."/>
            <person name="Risdian C."/>
            <person name="Wink J."/>
        </authorList>
    </citation>
    <scope>NUCLEOTIDE SEQUENCE [LARGE SCALE GENOMIC DNA]</scope>
    <source>
        <strain evidence="10 11">WHA3</strain>
    </source>
</reference>
<dbReference type="PROSITE" id="PS50206">
    <property type="entry name" value="RHODANESE_3"/>
    <property type="match status" value="1"/>
</dbReference>
<comment type="similarity">
    <text evidence="2">Belongs to the asparagine synthetase family.</text>
</comment>
<accession>A0ABS6SGE0</accession>
<evidence type="ECO:0000256" key="5">
    <source>
        <dbReference type="ARBA" id="ARBA00022840"/>
    </source>
</evidence>